<evidence type="ECO:0000256" key="5">
    <source>
        <dbReference type="ARBA" id="ARBA00023180"/>
    </source>
</evidence>
<evidence type="ECO:0000256" key="4">
    <source>
        <dbReference type="ARBA" id="ARBA00023157"/>
    </source>
</evidence>
<reference evidence="9 10" key="1">
    <citation type="submission" date="2024-11" db="EMBL/GenBank/DDBJ databases">
        <title>Chromosome-level genome assembly of the freshwater bivalve Anodonta woodiana.</title>
        <authorList>
            <person name="Chen X."/>
        </authorList>
    </citation>
    <scope>NUCLEOTIDE SEQUENCE [LARGE SCALE GENOMIC DNA]</scope>
    <source>
        <strain evidence="9">MN2024</strain>
        <tissue evidence="9">Gills</tissue>
    </source>
</reference>
<dbReference type="SMART" id="SM00181">
    <property type="entry name" value="EGF"/>
    <property type="match status" value="2"/>
</dbReference>
<keyword evidence="2 7" id="KW-0732">Signal</keyword>
<dbReference type="InterPro" id="IPR018097">
    <property type="entry name" value="EGF_Ca-bd_CS"/>
</dbReference>
<dbReference type="PROSITE" id="PS01186">
    <property type="entry name" value="EGF_2"/>
    <property type="match status" value="2"/>
</dbReference>
<comment type="caution">
    <text evidence="9">The sequence shown here is derived from an EMBL/GenBank/DDBJ whole genome shotgun (WGS) entry which is preliminary data.</text>
</comment>
<sequence>MFFTISIYFLDFLIFILFQTTGCSACSKICSWLPWEHWGSCSQTCGGGHQRRVRSVCCPAGHNLAKCMAKCNRKEEDCFEDRCCNAICYNGGMISRDNSTSSMPCRKFCKCLDGFAGTCCTTNINQCWSNPCLHGGTCIDSLTSYRCVCPPGYTGQDCQTEHDECASSPCSSNGICRDFLNFYVCDCAQGYTGQHCQEIEIEAP</sequence>
<dbReference type="PANTHER" id="PTHR12916:SF4">
    <property type="entry name" value="UNINFLATABLE, ISOFORM C"/>
    <property type="match status" value="1"/>
</dbReference>
<protein>
    <recommendedName>
        <fullName evidence="8">EGF-like domain-containing protein</fullName>
    </recommendedName>
</protein>
<feature type="domain" description="EGF-like" evidence="8">
    <location>
        <begin position="123"/>
        <end position="159"/>
    </location>
</feature>
<feature type="chain" id="PRO_5044833338" description="EGF-like domain-containing protein" evidence="7">
    <location>
        <begin position="26"/>
        <end position="204"/>
    </location>
</feature>
<dbReference type="Gene3D" id="2.10.25.10">
    <property type="entry name" value="Laminin"/>
    <property type="match status" value="2"/>
</dbReference>
<evidence type="ECO:0000313" key="9">
    <source>
        <dbReference type="EMBL" id="KAL3857465.1"/>
    </source>
</evidence>
<keyword evidence="10" id="KW-1185">Reference proteome</keyword>
<evidence type="ECO:0000259" key="8">
    <source>
        <dbReference type="PROSITE" id="PS50026"/>
    </source>
</evidence>
<evidence type="ECO:0000256" key="7">
    <source>
        <dbReference type="SAM" id="SignalP"/>
    </source>
</evidence>
<dbReference type="SUPFAM" id="SSF82895">
    <property type="entry name" value="TSP-1 type 1 repeat"/>
    <property type="match status" value="1"/>
</dbReference>
<dbReference type="InterPro" id="IPR001881">
    <property type="entry name" value="EGF-like_Ca-bd_dom"/>
</dbReference>
<keyword evidence="3" id="KW-0677">Repeat</keyword>
<dbReference type="AlphaFoldDB" id="A0ABD3V789"/>
<dbReference type="Proteomes" id="UP001634394">
    <property type="component" value="Unassembled WGS sequence"/>
</dbReference>
<feature type="signal peptide" evidence="7">
    <location>
        <begin position="1"/>
        <end position="25"/>
    </location>
</feature>
<proteinExistence type="predicted"/>
<feature type="disulfide bond" evidence="6">
    <location>
        <begin position="187"/>
        <end position="196"/>
    </location>
</feature>
<dbReference type="SMART" id="SM00179">
    <property type="entry name" value="EGF_CA"/>
    <property type="match status" value="2"/>
</dbReference>
<dbReference type="PRINTS" id="PR00010">
    <property type="entry name" value="EGFBLOOD"/>
</dbReference>
<evidence type="ECO:0000256" key="6">
    <source>
        <dbReference type="PROSITE-ProRule" id="PRU00076"/>
    </source>
</evidence>
<keyword evidence="5" id="KW-0325">Glycoprotein</keyword>
<feature type="domain" description="EGF-like" evidence="8">
    <location>
        <begin position="161"/>
        <end position="197"/>
    </location>
</feature>
<dbReference type="InterPro" id="IPR000884">
    <property type="entry name" value="TSP1_rpt"/>
</dbReference>
<keyword evidence="4 6" id="KW-1015">Disulfide bond</keyword>
<name>A0ABD3V789_SINWO</name>
<dbReference type="PROSITE" id="PS50092">
    <property type="entry name" value="TSP1"/>
    <property type="match status" value="1"/>
</dbReference>
<dbReference type="FunFam" id="2.10.25.10:FF:000006">
    <property type="entry name" value="Versican core protein-like isoform 1"/>
    <property type="match status" value="1"/>
</dbReference>
<feature type="disulfide bond" evidence="6">
    <location>
        <begin position="149"/>
        <end position="158"/>
    </location>
</feature>
<dbReference type="InterPro" id="IPR036383">
    <property type="entry name" value="TSP1_rpt_sf"/>
</dbReference>
<dbReference type="PROSITE" id="PS50026">
    <property type="entry name" value="EGF_3"/>
    <property type="match status" value="2"/>
</dbReference>
<dbReference type="EMBL" id="JBJQND010000013">
    <property type="protein sequence ID" value="KAL3857465.1"/>
    <property type="molecule type" value="Genomic_DNA"/>
</dbReference>
<keyword evidence="1 6" id="KW-0245">EGF-like domain</keyword>
<dbReference type="Gene3D" id="2.20.100.10">
    <property type="entry name" value="Thrombospondin type-1 (TSP1) repeat"/>
    <property type="match status" value="1"/>
</dbReference>
<dbReference type="CDD" id="cd00054">
    <property type="entry name" value="EGF_CA"/>
    <property type="match status" value="2"/>
</dbReference>
<evidence type="ECO:0000256" key="1">
    <source>
        <dbReference type="ARBA" id="ARBA00022536"/>
    </source>
</evidence>
<dbReference type="InterPro" id="IPR000742">
    <property type="entry name" value="EGF"/>
</dbReference>
<comment type="caution">
    <text evidence="6">Lacks conserved residue(s) required for the propagation of feature annotation.</text>
</comment>
<dbReference type="InterPro" id="IPR000152">
    <property type="entry name" value="EGF-type_Asp/Asn_hydroxyl_site"/>
</dbReference>
<dbReference type="Pfam" id="PF00008">
    <property type="entry name" value="EGF"/>
    <property type="match status" value="2"/>
</dbReference>
<dbReference type="SUPFAM" id="SSF57196">
    <property type="entry name" value="EGF/Laminin"/>
    <property type="match status" value="2"/>
</dbReference>
<accession>A0ABD3V789</accession>
<dbReference type="FunFam" id="2.10.25.10:FF:000122">
    <property type="entry name" value="Protein crumbs homolog 2"/>
    <property type="match status" value="1"/>
</dbReference>
<dbReference type="SMART" id="SM00209">
    <property type="entry name" value="TSP1"/>
    <property type="match status" value="1"/>
</dbReference>
<evidence type="ECO:0000313" key="10">
    <source>
        <dbReference type="Proteomes" id="UP001634394"/>
    </source>
</evidence>
<evidence type="ECO:0000256" key="2">
    <source>
        <dbReference type="ARBA" id="ARBA00022729"/>
    </source>
</evidence>
<evidence type="ECO:0000256" key="3">
    <source>
        <dbReference type="ARBA" id="ARBA00022737"/>
    </source>
</evidence>
<dbReference type="PROSITE" id="PS00022">
    <property type="entry name" value="EGF_1"/>
    <property type="match status" value="2"/>
</dbReference>
<gene>
    <name evidence="9" type="ORF">ACJMK2_012135</name>
</gene>
<dbReference type="PANTHER" id="PTHR12916">
    <property type="entry name" value="CYTOCHROME C OXIDASE POLYPEPTIDE VIC-2"/>
    <property type="match status" value="1"/>
</dbReference>
<organism evidence="9 10">
    <name type="scientific">Sinanodonta woodiana</name>
    <name type="common">Chinese pond mussel</name>
    <name type="synonym">Anodonta woodiana</name>
    <dbReference type="NCBI Taxonomy" id="1069815"/>
    <lineage>
        <taxon>Eukaryota</taxon>
        <taxon>Metazoa</taxon>
        <taxon>Spiralia</taxon>
        <taxon>Lophotrochozoa</taxon>
        <taxon>Mollusca</taxon>
        <taxon>Bivalvia</taxon>
        <taxon>Autobranchia</taxon>
        <taxon>Heteroconchia</taxon>
        <taxon>Palaeoheterodonta</taxon>
        <taxon>Unionida</taxon>
        <taxon>Unionoidea</taxon>
        <taxon>Unionidae</taxon>
        <taxon>Unioninae</taxon>
        <taxon>Sinanodonta</taxon>
    </lineage>
</organism>
<dbReference type="PROSITE" id="PS01187">
    <property type="entry name" value="EGF_CA"/>
    <property type="match status" value="1"/>
</dbReference>
<dbReference type="PROSITE" id="PS00010">
    <property type="entry name" value="ASX_HYDROXYL"/>
    <property type="match status" value="2"/>
</dbReference>